<gene>
    <name evidence="3" type="ORF">H2204_002049</name>
</gene>
<keyword evidence="1" id="KW-1133">Transmembrane helix</keyword>
<dbReference type="SUPFAM" id="SSF49899">
    <property type="entry name" value="Concanavalin A-like lectins/glucanases"/>
    <property type="match status" value="1"/>
</dbReference>
<dbReference type="InterPro" id="IPR013320">
    <property type="entry name" value="ConA-like_dom_sf"/>
</dbReference>
<comment type="caution">
    <text evidence="3">The sequence shown here is derived from an EMBL/GenBank/DDBJ whole genome shotgun (WGS) entry which is preliminary data.</text>
</comment>
<dbReference type="Proteomes" id="UP001172681">
    <property type="component" value="Unassembled WGS sequence"/>
</dbReference>
<dbReference type="GO" id="GO:0005975">
    <property type="term" value="P:carbohydrate metabolic process"/>
    <property type="evidence" value="ECO:0007669"/>
    <property type="project" value="InterPro"/>
</dbReference>
<evidence type="ECO:0000259" key="2">
    <source>
        <dbReference type="PROSITE" id="PS51762"/>
    </source>
</evidence>
<sequence length="502" mass="56668">MALTSDKIRSELVSHPVPFCPEHLVLNQKQLLGFSKMTHFSRPGYSLQPENATSNSTTPRVATPEAVTAVQETTANPFLTPYASQDPSRTTSSVALAQSTISHRYFHSRRVKKGQVERPWTDVKDPKEKWVTIIPLIGLFVGLAIAGFLVWDGLRTVVDHKYCVVYMSDFPNKGLELDIWTKEAEVGGFGNGQFEETTVTEENVFIQDGMLYIKPTLQDATIVEQNSRIDLLAQGICTSTVWTNCVTGTNTSSTNSTTANPVKSGRINTKKSKSIKYGRIEVEAKLPGGDWLWPAIWLLPVNGTYGEWPRSGEIDIVESRGNNWTFPQGGNNIVSSSLHWGPDSADDAWWKTNVKRKALHTTYAKTFHTFGLEWSEKYIFTYIDTRLLQVLYTNFDQDLWSRGHFPDSDSNGTKLVNPWGQTSRKSTPFDQDFYLILNVAVGGTNGWFEDSKNGKPWVDGSKNPKRDFWNAKDNWYPTWQESGEMMVRSVKMWQQQGYNGCN</sequence>
<dbReference type="PROSITE" id="PS51762">
    <property type="entry name" value="GH16_2"/>
    <property type="match status" value="1"/>
</dbReference>
<keyword evidence="1" id="KW-0472">Membrane</keyword>
<name>A0AA38YDA6_9EURO</name>
<dbReference type="InterPro" id="IPR050546">
    <property type="entry name" value="Glycosyl_Hydrlase_16"/>
</dbReference>
<dbReference type="AlphaFoldDB" id="A0AA38YDA6"/>
<accession>A0AA38YDA6</accession>
<keyword evidence="4" id="KW-1185">Reference proteome</keyword>
<proteinExistence type="predicted"/>
<protein>
    <recommendedName>
        <fullName evidence="2">GH16 domain-containing protein</fullName>
    </recommendedName>
</protein>
<dbReference type="PANTHER" id="PTHR10963:SF62">
    <property type="entry name" value="GLUCAN 1,3-BETA-GLUCOSIDASE"/>
    <property type="match status" value="1"/>
</dbReference>
<evidence type="ECO:0000313" key="4">
    <source>
        <dbReference type="Proteomes" id="UP001172681"/>
    </source>
</evidence>
<organism evidence="3 4">
    <name type="scientific">Knufia peltigerae</name>
    <dbReference type="NCBI Taxonomy" id="1002370"/>
    <lineage>
        <taxon>Eukaryota</taxon>
        <taxon>Fungi</taxon>
        <taxon>Dikarya</taxon>
        <taxon>Ascomycota</taxon>
        <taxon>Pezizomycotina</taxon>
        <taxon>Eurotiomycetes</taxon>
        <taxon>Chaetothyriomycetidae</taxon>
        <taxon>Chaetothyriales</taxon>
        <taxon>Trichomeriaceae</taxon>
        <taxon>Knufia</taxon>
    </lineage>
</organism>
<feature type="domain" description="GH16" evidence="2">
    <location>
        <begin position="168"/>
        <end position="498"/>
    </location>
</feature>
<feature type="transmembrane region" description="Helical" evidence="1">
    <location>
        <begin position="130"/>
        <end position="151"/>
    </location>
</feature>
<evidence type="ECO:0000313" key="3">
    <source>
        <dbReference type="EMBL" id="KAJ9643154.1"/>
    </source>
</evidence>
<evidence type="ECO:0000256" key="1">
    <source>
        <dbReference type="SAM" id="Phobius"/>
    </source>
</evidence>
<dbReference type="Pfam" id="PF00722">
    <property type="entry name" value="Glyco_hydro_16"/>
    <property type="match status" value="1"/>
</dbReference>
<dbReference type="PANTHER" id="PTHR10963">
    <property type="entry name" value="GLYCOSYL HYDROLASE-RELATED"/>
    <property type="match status" value="1"/>
</dbReference>
<dbReference type="EMBL" id="JAPDRN010000008">
    <property type="protein sequence ID" value="KAJ9643154.1"/>
    <property type="molecule type" value="Genomic_DNA"/>
</dbReference>
<dbReference type="GO" id="GO:0004553">
    <property type="term" value="F:hydrolase activity, hydrolyzing O-glycosyl compounds"/>
    <property type="evidence" value="ECO:0007669"/>
    <property type="project" value="InterPro"/>
</dbReference>
<dbReference type="InterPro" id="IPR000757">
    <property type="entry name" value="Beta-glucanase-like"/>
</dbReference>
<dbReference type="Gene3D" id="2.60.120.200">
    <property type="match status" value="1"/>
</dbReference>
<reference evidence="3" key="1">
    <citation type="submission" date="2022-10" db="EMBL/GenBank/DDBJ databases">
        <title>Culturing micro-colonial fungi from biological soil crusts in the Mojave desert and describing Neophaeococcomyces mojavensis, and introducing the new genera and species Taxawa tesnikishii.</title>
        <authorList>
            <person name="Kurbessoian T."/>
            <person name="Stajich J.E."/>
        </authorList>
    </citation>
    <scope>NUCLEOTIDE SEQUENCE</scope>
    <source>
        <strain evidence="3">TK_35</strain>
    </source>
</reference>
<keyword evidence="1" id="KW-0812">Transmembrane</keyword>